<dbReference type="OMA" id="GHAFTVI"/>
<reference evidence="4" key="2">
    <citation type="submission" date="2021-03" db="UniProtKB">
        <authorList>
            <consortium name="EnsemblPlants"/>
        </authorList>
    </citation>
    <scope>IDENTIFICATION</scope>
</reference>
<dbReference type="Proteomes" id="UP000596660">
    <property type="component" value="Unplaced"/>
</dbReference>
<dbReference type="InterPro" id="IPR053772">
    <property type="entry name" value="At1g61320/At1g61330-like"/>
</dbReference>
<feature type="domain" description="F-box" evidence="1">
    <location>
        <begin position="28"/>
        <end position="66"/>
    </location>
</feature>
<dbReference type="Gene3D" id="1.20.1280.50">
    <property type="match status" value="1"/>
</dbReference>
<dbReference type="PANTHER" id="PTHR34145">
    <property type="entry name" value="OS02G0105600 PROTEIN"/>
    <property type="match status" value="1"/>
</dbReference>
<accession>A0A803LXG5</accession>
<evidence type="ECO:0000259" key="3">
    <source>
        <dbReference type="Pfam" id="PF23622"/>
    </source>
</evidence>
<sequence>MEPALKSCKHKCSEVKGGEFIAENDRMSQLPHDVLMTIMSLLTMKEAGKTSIVSHTWYNLWRCLPVLFFKVDPYSTIKDKLLLPEQRSGFTGWVNSVVGAHLGPVIDELRVIFDLDVRLESDIDKWVIFGFSKQVKHLELDLTPFYNRSISLIDCYTWPLDCRISSLALLGNMTFLRSLCLKYVNVSGKDVECLLRVCYALEDLCIVNGSIDWTHINLPDLSLQLKHLKVLDCPRLMSIDIKVPKLVSFTHHWRPIDLHIRDSLLLSKVSIGNGEFQGEIVNHVLNSLSTCFSNVKFMSWDFMLDHPFVDNLVKVNMGINNPPCMTNLKHMEFHFSILYNMNTEFRRDIVKHKGRPLKSLKTLEHIGILGLPIDIEFATYVVENSIMLKDIGDYLPFIAEAIVRRRSRSQG</sequence>
<organism evidence="4 5">
    <name type="scientific">Chenopodium quinoa</name>
    <name type="common">Quinoa</name>
    <dbReference type="NCBI Taxonomy" id="63459"/>
    <lineage>
        <taxon>Eukaryota</taxon>
        <taxon>Viridiplantae</taxon>
        <taxon>Streptophyta</taxon>
        <taxon>Embryophyta</taxon>
        <taxon>Tracheophyta</taxon>
        <taxon>Spermatophyta</taxon>
        <taxon>Magnoliopsida</taxon>
        <taxon>eudicotyledons</taxon>
        <taxon>Gunneridae</taxon>
        <taxon>Pentapetalae</taxon>
        <taxon>Caryophyllales</taxon>
        <taxon>Chenopodiaceae</taxon>
        <taxon>Chenopodioideae</taxon>
        <taxon>Atripliceae</taxon>
        <taxon>Chenopodium</taxon>
    </lineage>
</organism>
<evidence type="ECO:0000259" key="2">
    <source>
        <dbReference type="Pfam" id="PF08387"/>
    </source>
</evidence>
<dbReference type="EnsemblPlants" id="AUR62020166-RA">
    <property type="protein sequence ID" value="AUR62020166-RA:cds"/>
    <property type="gene ID" value="AUR62020166"/>
</dbReference>
<dbReference type="InterPro" id="IPR036047">
    <property type="entry name" value="F-box-like_dom_sf"/>
</dbReference>
<dbReference type="Gramene" id="AUR62020166-RA">
    <property type="protein sequence ID" value="AUR62020166-RA:cds"/>
    <property type="gene ID" value="AUR62020166"/>
</dbReference>
<dbReference type="Pfam" id="PF23622">
    <property type="entry name" value="LRR_At1g61320_AtMIF1"/>
    <property type="match status" value="1"/>
</dbReference>
<feature type="domain" description="FBD" evidence="2">
    <location>
        <begin position="357"/>
        <end position="389"/>
    </location>
</feature>
<evidence type="ECO:0000259" key="1">
    <source>
        <dbReference type="Pfam" id="PF00646"/>
    </source>
</evidence>
<evidence type="ECO:0008006" key="6">
    <source>
        <dbReference type="Google" id="ProtNLM"/>
    </source>
</evidence>
<keyword evidence="5" id="KW-1185">Reference proteome</keyword>
<evidence type="ECO:0000313" key="4">
    <source>
        <dbReference type="EnsemblPlants" id="AUR62020166-RA:cds"/>
    </source>
</evidence>
<evidence type="ECO:0000313" key="5">
    <source>
        <dbReference type="Proteomes" id="UP000596660"/>
    </source>
</evidence>
<dbReference type="Pfam" id="PF00646">
    <property type="entry name" value="F-box"/>
    <property type="match status" value="1"/>
</dbReference>
<dbReference type="InterPro" id="IPR006566">
    <property type="entry name" value="FBD"/>
</dbReference>
<dbReference type="Pfam" id="PF08387">
    <property type="entry name" value="FBD"/>
    <property type="match status" value="1"/>
</dbReference>
<protein>
    <recommendedName>
        <fullName evidence="6">F-box domain-containing protein</fullName>
    </recommendedName>
</protein>
<reference evidence="4" key="1">
    <citation type="journal article" date="2017" name="Nature">
        <title>The genome of Chenopodium quinoa.</title>
        <authorList>
            <person name="Jarvis D.E."/>
            <person name="Ho Y.S."/>
            <person name="Lightfoot D.J."/>
            <person name="Schmoeckel S.M."/>
            <person name="Li B."/>
            <person name="Borm T.J.A."/>
            <person name="Ohyanagi H."/>
            <person name="Mineta K."/>
            <person name="Michell C.T."/>
            <person name="Saber N."/>
            <person name="Kharbatia N.M."/>
            <person name="Rupper R.R."/>
            <person name="Sharp A.R."/>
            <person name="Dally N."/>
            <person name="Boughton B.A."/>
            <person name="Woo Y.H."/>
            <person name="Gao G."/>
            <person name="Schijlen E.G.W.M."/>
            <person name="Guo X."/>
            <person name="Momin A.A."/>
            <person name="Negrao S."/>
            <person name="Al-Babili S."/>
            <person name="Gehring C."/>
            <person name="Roessner U."/>
            <person name="Jung C."/>
            <person name="Murphy K."/>
            <person name="Arold S.T."/>
            <person name="Gojobori T."/>
            <person name="van der Linden C.G."/>
            <person name="van Loo E.N."/>
            <person name="Jellen E.N."/>
            <person name="Maughan P.J."/>
            <person name="Tester M."/>
        </authorList>
    </citation>
    <scope>NUCLEOTIDE SEQUENCE [LARGE SCALE GENOMIC DNA]</scope>
    <source>
        <strain evidence="4">cv. PI 614886</strain>
    </source>
</reference>
<dbReference type="SUPFAM" id="SSF81383">
    <property type="entry name" value="F-box domain"/>
    <property type="match status" value="1"/>
</dbReference>
<name>A0A803LXG5_CHEQI</name>
<feature type="domain" description="At1g61320/AtMIF1 LRR" evidence="3">
    <location>
        <begin position="161"/>
        <end position="297"/>
    </location>
</feature>
<dbReference type="AlphaFoldDB" id="A0A803LXG5"/>
<dbReference type="InterPro" id="IPR055357">
    <property type="entry name" value="LRR_At1g61320_AtMIF1"/>
</dbReference>
<proteinExistence type="predicted"/>
<dbReference type="PANTHER" id="PTHR34145:SF68">
    <property type="entry name" value="FBD DOMAIN-CONTAINING PROTEIN"/>
    <property type="match status" value="1"/>
</dbReference>
<dbReference type="InterPro" id="IPR001810">
    <property type="entry name" value="F-box_dom"/>
</dbReference>